<dbReference type="EMBL" id="CAJNNW010020513">
    <property type="protein sequence ID" value="CAE8666381.1"/>
    <property type="molecule type" value="Genomic_DNA"/>
</dbReference>
<dbReference type="InterPro" id="IPR004843">
    <property type="entry name" value="Calcineurin-like_PHP"/>
</dbReference>
<feature type="region of interest" description="Disordered" evidence="1">
    <location>
        <begin position="507"/>
        <end position="539"/>
    </location>
</feature>
<keyword evidence="2" id="KW-0732">Signal</keyword>
<feature type="chain" id="PRO_5032831978" description="Calcineurin-like phosphoesterase domain-containing protein" evidence="2">
    <location>
        <begin position="25"/>
        <end position="612"/>
    </location>
</feature>
<dbReference type="GO" id="GO:0016787">
    <property type="term" value="F:hydrolase activity"/>
    <property type="evidence" value="ECO:0007669"/>
    <property type="project" value="InterPro"/>
</dbReference>
<comment type="caution">
    <text evidence="4">The sequence shown here is derived from an EMBL/GenBank/DDBJ whole genome shotgun (WGS) entry which is preliminary data.</text>
</comment>
<proteinExistence type="predicted"/>
<dbReference type="Proteomes" id="UP000626109">
    <property type="component" value="Unassembled WGS sequence"/>
</dbReference>
<accession>A0A813J353</accession>
<dbReference type="AlphaFoldDB" id="A0A813J353"/>
<feature type="region of interest" description="Disordered" evidence="1">
    <location>
        <begin position="345"/>
        <end position="371"/>
    </location>
</feature>
<protein>
    <recommendedName>
        <fullName evidence="3">Calcineurin-like phosphoesterase domain-containing protein</fullName>
    </recommendedName>
</protein>
<gene>
    <name evidence="4" type="ORF">PGLA2088_LOCUS16238</name>
</gene>
<evidence type="ECO:0000256" key="1">
    <source>
        <dbReference type="SAM" id="MobiDB-lite"/>
    </source>
</evidence>
<feature type="domain" description="Calcineurin-like phosphoesterase" evidence="3">
    <location>
        <begin position="70"/>
        <end position="341"/>
    </location>
</feature>
<evidence type="ECO:0000313" key="5">
    <source>
        <dbReference type="Proteomes" id="UP000626109"/>
    </source>
</evidence>
<feature type="signal peptide" evidence="2">
    <location>
        <begin position="1"/>
        <end position="24"/>
    </location>
</feature>
<dbReference type="InterPro" id="IPR029052">
    <property type="entry name" value="Metallo-depent_PP-like"/>
</dbReference>
<evidence type="ECO:0000259" key="3">
    <source>
        <dbReference type="Pfam" id="PF00149"/>
    </source>
</evidence>
<dbReference type="Pfam" id="PF00149">
    <property type="entry name" value="Metallophos"/>
    <property type="match status" value="1"/>
</dbReference>
<evidence type="ECO:0000313" key="4">
    <source>
        <dbReference type="EMBL" id="CAE8666381.1"/>
    </source>
</evidence>
<dbReference type="Gene3D" id="3.60.21.10">
    <property type="match status" value="1"/>
</dbReference>
<organism evidence="4 5">
    <name type="scientific">Polarella glacialis</name>
    <name type="common">Dinoflagellate</name>
    <dbReference type="NCBI Taxonomy" id="89957"/>
    <lineage>
        <taxon>Eukaryota</taxon>
        <taxon>Sar</taxon>
        <taxon>Alveolata</taxon>
        <taxon>Dinophyceae</taxon>
        <taxon>Suessiales</taxon>
        <taxon>Suessiaceae</taxon>
        <taxon>Polarella</taxon>
    </lineage>
</organism>
<reference evidence="4" key="1">
    <citation type="submission" date="2021-02" db="EMBL/GenBank/DDBJ databases">
        <authorList>
            <person name="Dougan E. K."/>
            <person name="Rhodes N."/>
            <person name="Thang M."/>
            <person name="Chan C."/>
        </authorList>
    </citation>
    <scope>NUCLEOTIDE SEQUENCE</scope>
</reference>
<evidence type="ECO:0000256" key="2">
    <source>
        <dbReference type="SAM" id="SignalP"/>
    </source>
</evidence>
<name>A0A813J353_POLGL</name>
<feature type="compositionally biased region" description="Low complexity" evidence="1">
    <location>
        <begin position="523"/>
        <end position="537"/>
    </location>
</feature>
<dbReference type="SUPFAM" id="SSF56300">
    <property type="entry name" value="Metallo-dependent phosphatases"/>
    <property type="match status" value="1"/>
</dbReference>
<sequence length="612" mass="66704">MEQLVHRVWLLLLRFGAWLRPVEVQHRWTETSATLLLRPVPPLPLWDWAVEQLLLPPQQASALSEPSLQLLQISDSHVSLSPLVGSLELHHGRRMHQAFAGGAESMHNGSRVYPPAMVRELLDLAVSAAVDVVALSGDILNFPQESAVRWASSLLNSSLRYRGGPHAGSRIPYLYTTGNHDWFFEGTAGSQPQLHRTWRQTGLHPFYATAAGQEGESGNREDYSSYESGGVLVLTLDNSRYQVSHEQLSFFRWQVLRWMPTVLVLHVPLSVSESLRPHRGFVLCGDPSWGLASDRSWRDEGRAPWPASGNLRSTELFLKAVMAAAAPKGPLIAVLVGHTHAPDATPFGEVGSAAPRADEGDDADPPADPEWGATGARGAVQYISAPAFSGGYRLVSILSAGHSRLQWAPDAMASSLNALVSAREMLSGLTWAAVVHRPLPEEVDAQETAWSCWNGASGLDSAAGKLNVQLAVQAIDAMRQRTMEGLRHGLKTLAVMLRPLLEELRSDEGPAGPHGASTAACHNNTNNNTNNNNNNNSNEHRGMLRQLLVAALPVWADPPELAHEPGKRLEVKHGCPMIFHLSYAVAALRSRGDWTRFGVGIGDVMRASLCEE</sequence>